<keyword evidence="2" id="KW-0223">Dioxygenase</keyword>
<evidence type="ECO:0000259" key="1">
    <source>
        <dbReference type="PROSITE" id="PS51819"/>
    </source>
</evidence>
<keyword evidence="3" id="KW-1185">Reference proteome</keyword>
<name>A8ZP32_ACAM1</name>
<sequence length="125" mass="14506">MNTQGKKLYPFVPSGPNFQESLKFFVELGFEKLWENENDGLAALRFGEAQFLLSNIDIQEWQSNQIIVYEVDDLEAYYLELQAKDIPTKFPGRKIGPPTDYPWGREVQFIDPGGVCWHVRQYEGN</sequence>
<dbReference type="KEGG" id="amr:AM1_D0277"/>
<dbReference type="Gene3D" id="3.10.180.10">
    <property type="entry name" value="2,3-Dihydroxybiphenyl 1,2-Dioxygenase, domain 1"/>
    <property type="match status" value="1"/>
</dbReference>
<geneLocation type="plasmid" evidence="2 3">
    <name>pREB4</name>
</geneLocation>
<evidence type="ECO:0000313" key="3">
    <source>
        <dbReference type="Proteomes" id="UP000000268"/>
    </source>
</evidence>
<dbReference type="InterPro" id="IPR037523">
    <property type="entry name" value="VOC_core"/>
</dbReference>
<keyword evidence="2" id="KW-0560">Oxidoreductase</keyword>
<dbReference type="AlphaFoldDB" id="A8ZP32"/>
<accession>A8ZP32</accession>
<dbReference type="Proteomes" id="UP000000268">
    <property type="component" value="Plasmid pREB4"/>
</dbReference>
<organism evidence="2 3">
    <name type="scientific">Acaryochloris marina (strain MBIC 11017)</name>
    <dbReference type="NCBI Taxonomy" id="329726"/>
    <lineage>
        <taxon>Bacteria</taxon>
        <taxon>Bacillati</taxon>
        <taxon>Cyanobacteriota</taxon>
        <taxon>Cyanophyceae</taxon>
        <taxon>Acaryochloridales</taxon>
        <taxon>Acaryochloridaceae</taxon>
        <taxon>Acaryochloris</taxon>
    </lineage>
</organism>
<gene>
    <name evidence="2" type="ordered locus">AM1_D0277</name>
</gene>
<dbReference type="GO" id="GO:0018583">
    <property type="term" value="F:biphenyl-2,3-diol 1,2-dioxygenase activity"/>
    <property type="evidence" value="ECO:0007669"/>
    <property type="project" value="UniProtKB-EC"/>
</dbReference>
<dbReference type="SUPFAM" id="SSF54593">
    <property type="entry name" value="Glyoxalase/Bleomycin resistance protein/Dihydroxybiphenyl dioxygenase"/>
    <property type="match status" value="1"/>
</dbReference>
<dbReference type="HOGENOM" id="CLU_147344_0_0_3"/>
<dbReference type="InterPro" id="IPR029068">
    <property type="entry name" value="Glyas_Bleomycin-R_OHBP_Dase"/>
</dbReference>
<dbReference type="PROSITE" id="PS51819">
    <property type="entry name" value="VOC"/>
    <property type="match status" value="1"/>
</dbReference>
<dbReference type="EC" id="1.13.11.27" evidence="2"/>
<dbReference type="EMBL" id="CP000841">
    <property type="protein sequence ID" value="ABW32768.1"/>
    <property type="molecule type" value="Genomic_DNA"/>
</dbReference>
<dbReference type="InterPro" id="IPR004360">
    <property type="entry name" value="Glyas_Fos-R_dOase_dom"/>
</dbReference>
<feature type="domain" description="VOC" evidence="1">
    <location>
        <begin position="7"/>
        <end position="122"/>
    </location>
</feature>
<evidence type="ECO:0000313" key="2">
    <source>
        <dbReference type="EMBL" id="ABW32768.1"/>
    </source>
</evidence>
<dbReference type="OrthoDB" id="674527at2"/>
<protein>
    <submittedName>
        <fullName evidence="2">Glyoxalase/bleomycin resistance protein/dioxygenase, putative</fullName>
        <ecNumber evidence="2">1.13.11.27</ecNumber>
        <ecNumber evidence="2">1.13.11.39</ecNumber>
    </submittedName>
</protein>
<dbReference type="GO" id="GO:0003868">
    <property type="term" value="F:4-hydroxyphenylpyruvate dioxygenase activity"/>
    <property type="evidence" value="ECO:0007669"/>
    <property type="project" value="UniProtKB-EC"/>
</dbReference>
<proteinExistence type="predicted"/>
<dbReference type="EC" id="1.13.11.39" evidence="2"/>
<keyword evidence="2" id="KW-0614">Plasmid</keyword>
<dbReference type="Pfam" id="PF00903">
    <property type="entry name" value="Glyoxalase"/>
    <property type="match status" value="1"/>
</dbReference>
<dbReference type="RefSeq" id="WP_012167626.1">
    <property type="nucleotide sequence ID" value="NC_009929.1"/>
</dbReference>
<reference evidence="2 3" key="1">
    <citation type="journal article" date="2008" name="Proc. Natl. Acad. Sci. U.S.A.">
        <title>Niche adaptation and genome expansion in the chlorophyll d-producing cyanobacterium Acaryochloris marina.</title>
        <authorList>
            <person name="Swingley W.D."/>
            <person name="Chen M."/>
            <person name="Cheung P.C."/>
            <person name="Conrad A.L."/>
            <person name="Dejesa L.C."/>
            <person name="Hao J."/>
            <person name="Honchak B.M."/>
            <person name="Karbach L.E."/>
            <person name="Kurdoglu A."/>
            <person name="Lahiri S."/>
            <person name="Mastrian S.D."/>
            <person name="Miyashita H."/>
            <person name="Page L."/>
            <person name="Ramakrishna P."/>
            <person name="Satoh S."/>
            <person name="Sattley W.M."/>
            <person name="Shimada Y."/>
            <person name="Taylor H.L."/>
            <person name="Tomo T."/>
            <person name="Tsuchiya T."/>
            <person name="Wang Z.T."/>
            <person name="Raymond J."/>
            <person name="Mimuro M."/>
            <person name="Blankenship R.E."/>
            <person name="Touchman J.W."/>
        </authorList>
    </citation>
    <scope>NUCLEOTIDE SEQUENCE [LARGE SCALE GENOMIC DNA]</scope>
    <source>
        <strain evidence="3">MBIC 11017</strain>
        <plasmid evidence="3">Plasmid pREB4</plasmid>
    </source>
</reference>